<evidence type="ECO:0000313" key="13">
    <source>
        <dbReference type="EMBL" id="EBU9274972.1"/>
    </source>
</evidence>
<evidence type="ECO:0000313" key="20">
    <source>
        <dbReference type="EMBL" id="ECV8763729.1"/>
    </source>
</evidence>
<keyword evidence="5" id="KW-0800">Toxin</keyword>
<evidence type="ECO:0000256" key="12">
    <source>
        <dbReference type="ARBA" id="ARBA00093451"/>
    </source>
</evidence>
<dbReference type="eggNOG" id="ENOG502Z8RE">
    <property type="taxonomic scope" value="Bacteria"/>
</dbReference>
<keyword evidence="7 24" id="KW-0808">Transferase</keyword>
<evidence type="ECO:0000256" key="6">
    <source>
        <dbReference type="ARBA" id="ARBA00022676"/>
    </source>
</evidence>
<evidence type="ECO:0000313" key="19">
    <source>
        <dbReference type="EMBL" id="ECU8356519.1"/>
    </source>
</evidence>
<accession>A0A0J5EZL9</accession>
<proteinExistence type="inferred from homology"/>
<evidence type="ECO:0000256" key="1">
    <source>
        <dbReference type="ARBA" id="ARBA00001936"/>
    </source>
</evidence>
<dbReference type="GO" id="GO:0106362">
    <property type="term" value="F:protein-arginine N-acetylglucosaminyltransferase activity"/>
    <property type="evidence" value="ECO:0007669"/>
    <property type="project" value="UniProtKB-ARBA"/>
</dbReference>
<dbReference type="InterPro" id="IPR057545">
    <property type="entry name" value="SseK_NleB"/>
</dbReference>
<dbReference type="EMBL" id="AAKRET010000037">
    <property type="protein sequence ID" value="ECU8356519.1"/>
    <property type="molecule type" value="Genomic_DNA"/>
</dbReference>
<evidence type="ECO:0000313" key="26">
    <source>
        <dbReference type="EMBL" id="MIT51412.1"/>
    </source>
</evidence>
<evidence type="ECO:0000313" key="18">
    <source>
        <dbReference type="EMBL" id="ECF1546290.1"/>
    </source>
</evidence>
<dbReference type="GO" id="GO:0046872">
    <property type="term" value="F:metal ion binding"/>
    <property type="evidence" value="ECO:0007669"/>
    <property type="project" value="UniProtKB-KW"/>
</dbReference>
<gene>
    <name evidence="20" type="ORF">AAB27_22920</name>
    <name evidence="26" type="ORF">AU613_21450</name>
    <name evidence="22" type="ORF">AVC05_19355</name>
    <name evidence="19" type="ORF">B1P38_23700</name>
    <name evidence="17" type="ORF">CE70_23845</name>
    <name evidence="25" type="ORF">DD95_18065</name>
    <name evidence="13" type="ORF">DMO92_23460</name>
    <name evidence="14" type="ORF">DPF41_22845</name>
    <name evidence="15" type="ORF">DPS76_22705</name>
    <name evidence="27" type="ORF">DRM14_23390</name>
    <name evidence="18" type="ORF">E0935_24020</name>
    <name evidence="16" type="ORF">EER35_20780</name>
    <name evidence="21" type="ORF">F3R12_22575</name>
    <name evidence="24" type="ORF">G1N91_23895</name>
    <name evidence="23" type="ORF">GB466_23980</name>
</gene>
<dbReference type="Pfam" id="PF24688">
    <property type="entry name" value="SseK_NleB"/>
    <property type="match status" value="1"/>
</dbReference>
<dbReference type="Proteomes" id="UP000839617">
    <property type="component" value="Unassembled WGS sequence"/>
</dbReference>
<dbReference type="Proteomes" id="UP000885258">
    <property type="component" value="Unassembled WGS sequence"/>
</dbReference>
<dbReference type="GO" id="GO:0005576">
    <property type="term" value="C:extracellular region"/>
    <property type="evidence" value="ECO:0007669"/>
    <property type="project" value="UniProtKB-SubCell"/>
</dbReference>
<dbReference type="EMBL" id="RSUA01000054">
    <property type="protein sequence ID" value="MIT51412.1"/>
    <property type="molecule type" value="Genomic_DNA"/>
</dbReference>
<dbReference type="EMBL" id="AALDNI010000050">
    <property type="protein sequence ID" value="ECY5343376.1"/>
    <property type="molecule type" value="Genomic_DNA"/>
</dbReference>
<reference evidence="21" key="6">
    <citation type="submission" date="2019-09" db="EMBL/GenBank/DDBJ databases">
        <authorList>
            <consortium name="GenomeTrakr network: Whole genome sequencing for foodborne pathogen traceback"/>
        </authorList>
    </citation>
    <scope>NUCLEOTIDE SEQUENCE [LARGE SCALE GENOMIC DNA]</scope>
    <source>
        <strain evidence="21">AUSMDU00020735</strain>
        <strain evidence="17 29">VA_WGS-00080</strain>
    </source>
</reference>
<evidence type="ECO:0000313" key="28">
    <source>
        <dbReference type="Proteomes" id="UP000054461"/>
    </source>
</evidence>
<comment type="similarity">
    <text evidence="12">Belongs to the glycosyltransferase NleB family.</text>
</comment>
<dbReference type="EMBL" id="AAIKGB010000040">
    <property type="protein sequence ID" value="ECF1546290.1"/>
    <property type="molecule type" value="Genomic_DNA"/>
</dbReference>
<dbReference type="EMBL" id="AAHIDF010000041">
    <property type="protein sequence ID" value="EBW3630896.1"/>
    <property type="molecule type" value="Genomic_DNA"/>
</dbReference>
<name>A0A0J5EZL9_SALTM</name>
<evidence type="ECO:0000256" key="9">
    <source>
        <dbReference type="ARBA" id="ARBA00023026"/>
    </source>
</evidence>
<evidence type="ECO:0000313" key="23">
    <source>
        <dbReference type="EMBL" id="HAB0973591.1"/>
    </source>
</evidence>
<dbReference type="EMBL" id="AAHIPE010000038">
    <property type="protein sequence ID" value="EBW5465214.1"/>
    <property type="molecule type" value="Genomic_DNA"/>
</dbReference>
<comment type="subcellular location">
    <subcellularLocation>
        <location evidence="2">Host cell</location>
    </subcellularLocation>
    <subcellularLocation>
        <location evidence="3">Secreted</location>
    </subcellularLocation>
</comment>
<evidence type="ECO:0000256" key="3">
    <source>
        <dbReference type="ARBA" id="ARBA00004613"/>
    </source>
</evidence>
<dbReference type="GO" id="GO:0090729">
    <property type="term" value="F:toxin activity"/>
    <property type="evidence" value="ECO:0007669"/>
    <property type="project" value="UniProtKB-KW"/>
</dbReference>
<dbReference type="Proteomes" id="UP000885385">
    <property type="component" value="Unassembled WGS sequence"/>
</dbReference>
<dbReference type="EMBL" id="JYVU01000047">
    <property type="protein sequence ID" value="KTZ09438.1"/>
    <property type="molecule type" value="Genomic_DNA"/>
</dbReference>
<evidence type="ECO:0000313" key="15">
    <source>
        <dbReference type="EMBL" id="EBW5465214.1"/>
    </source>
</evidence>
<evidence type="ECO:0000256" key="8">
    <source>
        <dbReference type="ARBA" id="ARBA00022723"/>
    </source>
</evidence>
<dbReference type="EMBL" id="DAAFPQ010000034">
    <property type="protein sequence ID" value="HAB0973591.1"/>
    <property type="molecule type" value="Genomic_DNA"/>
</dbReference>
<keyword evidence="10" id="KW-0464">Manganese</keyword>
<reference evidence="13" key="3">
    <citation type="submission" date="2018-06" db="EMBL/GenBank/DDBJ databases">
        <authorList>
            <person name="Ashton P.M."/>
            <person name="Dallman T."/>
            <person name="Nair S."/>
            <person name="De Pinna E."/>
            <person name="Peters T."/>
            <person name="Grant K."/>
        </authorList>
    </citation>
    <scope>NUCLEOTIDE SEQUENCE [LARGE SCALE GENOMIC DNA]</scope>
    <source>
        <strain evidence="14">231108</strain>
        <strain evidence="18">265852</strain>
        <strain evidence="26">29290</strain>
        <strain evidence="15">422529</strain>
        <strain evidence="27">425567</strain>
        <strain evidence="22">43916</strain>
        <strain evidence="13">488670</strain>
        <strain evidence="16">632340</strain>
        <strain evidence="20">86846</strain>
    </source>
</reference>
<dbReference type="RefSeq" id="WP_000400600.1">
    <property type="nucleotide sequence ID" value="NZ_AP023291.1"/>
</dbReference>
<dbReference type="EMBL" id="DAAOGV010000032">
    <property type="protein sequence ID" value="HAD3003568.1"/>
    <property type="molecule type" value="Genomic_DNA"/>
</dbReference>
<evidence type="ECO:0000313" key="25">
    <source>
        <dbReference type="EMBL" id="KTZ09438.1"/>
    </source>
</evidence>
<dbReference type="Proteomes" id="UP000839905">
    <property type="component" value="Unassembled WGS sequence"/>
</dbReference>
<reference evidence="19" key="4">
    <citation type="submission" date="2018-08" db="EMBL/GenBank/DDBJ databases">
        <authorList>
            <consortium name="PulseNet: The National Subtyping Network for Foodborne Disease Surveillance"/>
            <person name="Tarr C.L."/>
            <person name="Trees E."/>
            <person name="Katz L.S."/>
            <person name="Carleton-Romer H.A."/>
            <person name="Stroika S."/>
            <person name="Kucerova Z."/>
            <person name="Roache K.F."/>
            <person name="Sabol A.L."/>
            <person name="Besser J."/>
            <person name="Gerner-Smidt P."/>
        </authorList>
    </citation>
    <scope>NUCLEOTIDE SEQUENCE [LARGE SCALE GENOMIC DNA]</scope>
    <source>
        <strain evidence="19">PNUSAS008736</strain>
    </source>
</reference>
<keyword evidence="4" id="KW-0964">Secreted</keyword>
<keyword evidence="6" id="KW-0328">Glycosyltransferase</keyword>
<dbReference type="Proteomes" id="UP000839595">
    <property type="component" value="Unassembled WGS sequence"/>
</dbReference>
<reference evidence="25 28" key="1">
    <citation type="submission" date="2014-09" db="EMBL/GenBank/DDBJ databases">
        <title>Salmonella Genotype and Phenotype Association.</title>
        <authorList>
            <person name="Chen Y."/>
            <person name="Folster J."/>
            <person name="Ayers S."/>
            <person name="Kabera C."/>
            <person name="Li C."/>
            <person name="Mukherjee S."/>
            <person name="Lam C."/>
            <person name="Zhao S."/>
            <person name="McDermott P."/>
        </authorList>
    </citation>
    <scope>NUCLEOTIDE SEQUENCE [LARGE SCALE GENOMIC DNA]</scope>
    <source>
        <strain evidence="25 28">CVM N32045</strain>
    </source>
</reference>
<evidence type="ECO:0000313" key="22">
    <source>
        <dbReference type="EMBL" id="ECY5343376.1"/>
    </source>
</evidence>
<organism evidence="24">
    <name type="scientific">Salmonella typhimurium</name>
    <dbReference type="NCBI Taxonomy" id="90371"/>
    <lineage>
        <taxon>Bacteria</taxon>
        <taxon>Pseudomonadati</taxon>
        <taxon>Pseudomonadota</taxon>
        <taxon>Gammaproteobacteria</taxon>
        <taxon>Enterobacterales</taxon>
        <taxon>Enterobacteriaceae</taxon>
        <taxon>Salmonella</taxon>
    </lineage>
</organism>
<evidence type="ECO:0000256" key="4">
    <source>
        <dbReference type="ARBA" id="ARBA00022525"/>
    </source>
</evidence>
<evidence type="ECO:0000313" key="27">
    <source>
        <dbReference type="EMBL" id="MLP88203.1"/>
    </source>
</evidence>
<dbReference type="GO" id="GO:0043657">
    <property type="term" value="C:host cell"/>
    <property type="evidence" value="ECO:0007669"/>
    <property type="project" value="UniProtKB-SubCell"/>
</dbReference>
<dbReference type="EMBL" id="AAHRYM010000039">
    <property type="protein sequence ID" value="EBZ6923389.1"/>
    <property type="molecule type" value="Genomic_DNA"/>
</dbReference>
<keyword evidence="9" id="KW-0843">Virulence</keyword>
<sequence>MEHLIVMIPPLNRYVPALSKNELVKTVTNRDIQFTSFNGKDYPLCFLDEKTPLLFQWFERNPARFGKNDIPIINTEKNPYLNNIIKAATIEKERLIGIFVDGDFFPGQKDAFSKLEYDYENIKVIYRNDIDFSMYDKKLSEIYMENISKQESMPEEKRDCHLLQLLKKELSDIQEGNDSLIKSYLLDKGHGWFDFYRNMAMLKAGQLFLEADKVGCYDLSTNSGCIYLDADMIITEKLGGIYIPDGIAVHVERIDGRASMENGIIAVDRNNHPALLAGLEIMHTKFDADPYSDGVCNGIRKHFNYSLNEDYNSFCDFIEFKHDNIIMNTSQFTQSSWARHVQ</sequence>
<dbReference type="Proteomes" id="UP000839914">
    <property type="component" value="Unassembled WGS sequence"/>
</dbReference>
<dbReference type="Proteomes" id="UP000839915">
    <property type="component" value="Unassembled WGS sequence"/>
</dbReference>
<evidence type="ECO:0000313" key="21">
    <source>
        <dbReference type="EMBL" id="ECW0642580.1"/>
    </source>
</evidence>
<evidence type="ECO:0000256" key="7">
    <source>
        <dbReference type="ARBA" id="ARBA00022679"/>
    </source>
</evidence>
<comment type="cofactor">
    <cofactor evidence="1">
        <name>Mn(2+)</name>
        <dbReference type="ChEBI" id="CHEBI:29035"/>
    </cofactor>
</comment>
<keyword evidence="8" id="KW-0479">Metal-binding</keyword>
<dbReference type="KEGG" id="seni:CY43_21705"/>
<reference evidence="24" key="2">
    <citation type="journal article" date="2018" name="Genome Biol.">
        <title>SKESA: strategic k-mer extension for scrupulous assemblies.</title>
        <authorList>
            <person name="Souvorov A."/>
            <person name="Agarwala R."/>
            <person name="Lipman D.J."/>
        </authorList>
    </citation>
    <scope>NUCLEOTIDE SEQUENCE</scope>
    <source>
        <strain evidence="23">Salmonella enterica</strain>
        <strain evidence="24">Typhimurium</strain>
    </source>
</reference>
<dbReference type="EMBL" id="RVDJ01000035">
    <property type="protein sequence ID" value="MLP88203.1"/>
    <property type="molecule type" value="Genomic_DNA"/>
</dbReference>
<dbReference type="NCBIfam" id="NF011911">
    <property type="entry name" value="PRK15384.1"/>
    <property type="match status" value="1"/>
</dbReference>
<evidence type="ECO:0000256" key="11">
    <source>
        <dbReference type="ARBA" id="ARBA00093251"/>
    </source>
</evidence>
<protein>
    <submittedName>
        <fullName evidence="25">Non-LEE encoded effector protein NleB</fullName>
    </submittedName>
    <submittedName>
        <fullName evidence="24">Type III secretion system effector arginine glycosyltransferase SseK1</fullName>
    </submittedName>
</protein>
<evidence type="ECO:0000313" key="16">
    <source>
        <dbReference type="EMBL" id="EBZ6923389.1"/>
    </source>
</evidence>
<dbReference type="Proteomes" id="UP000839909">
    <property type="component" value="Unassembled WGS sequence"/>
</dbReference>
<dbReference type="EMBL" id="AAIGQE010000025">
    <property type="protein sequence ID" value="ECE0298143.1"/>
    <property type="molecule type" value="Genomic_DNA"/>
</dbReference>
<evidence type="ECO:0000256" key="10">
    <source>
        <dbReference type="ARBA" id="ARBA00023211"/>
    </source>
</evidence>
<evidence type="ECO:0000313" key="29">
    <source>
        <dbReference type="Proteomes" id="UP000338496"/>
    </source>
</evidence>
<dbReference type="Proteomes" id="UP000839911">
    <property type="component" value="Unassembled WGS sequence"/>
</dbReference>
<dbReference type="Proteomes" id="UP000839581">
    <property type="component" value="Unassembled WGS sequence"/>
</dbReference>
<evidence type="ECO:0000313" key="17">
    <source>
        <dbReference type="EMBL" id="ECE0298143.1"/>
    </source>
</evidence>
<dbReference type="Proteomes" id="UP000338496">
    <property type="component" value="Unassembled WGS sequence"/>
</dbReference>
<evidence type="ECO:0000313" key="14">
    <source>
        <dbReference type="EMBL" id="EBW3630896.1"/>
    </source>
</evidence>
<evidence type="ECO:0000313" key="24">
    <source>
        <dbReference type="EMBL" id="HAD3003568.1"/>
    </source>
</evidence>
<evidence type="ECO:0000256" key="5">
    <source>
        <dbReference type="ARBA" id="ARBA00022656"/>
    </source>
</evidence>
<dbReference type="EMBL" id="AAKUOT010000078">
    <property type="protein sequence ID" value="ECV8763729.1"/>
    <property type="molecule type" value="Genomic_DNA"/>
</dbReference>
<reference evidence="24" key="5">
    <citation type="submission" date="2019-01" db="EMBL/GenBank/DDBJ databases">
        <authorList>
            <consortium name="NCBI Pathogen Detection Project"/>
        </authorList>
    </citation>
    <scope>NUCLEOTIDE SEQUENCE</scope>
    <source>
        <strain evidence="23">Salmonella enterica</strain>
        <strain evidence="24">Typhimurium</strain>
    </source>
</reference>
<dbReference type="EMBL" id="AAKVET010000031">
    <property type="protein sequence ID" value="ECW0642580.1"/>
    <property type="molecule type" value="Genomic_DNA"/>
</dbReference>
<comment type="caution">
    <text evidence="24">The sequence shown here is derived from an EMBL/GenBank/DDBJ whole genome shotgun (WGS) entry which is preliminary data.</text>
</comment>
<dbReference type="Proteomes" id="UP000054461">
    <property type="component" value="Unassembled WGS sequence"/>
</dbReference>
<dbReference type="Proteomes" id="UP000839907">
    <property type="component" value="Unassembled WGS sequence"/>
</dbReference>
<evidence type="ECO:0000256" key="2">
    <source>
        <dbReference type="ARBA" id="ARBA00004340"/>
    </source>
</evidence>
<comment type="catalytic activity">
    <reaction evidence="11">
        <text>L-arginyl-[protein] + UDP-N-acetyl-alpha-D-glucosamine = N(omega)-(N-acetyl-beta-D-glucosaminyl)-L-arginyl-[protein] + UDP + H(+)</text>
        <dbReference type="Rhea" id="RHEA:66632"/>
        <dbReference type="Rhea" id="RHEA-COMP:10532"/>
        <dbReference type="Rhea" id="RHEA-COMP:17079"/>
        <dbReference type="ChEBI" id="CHEBI:15378"/>
        <dbReference type="ChEBI" id="CHEBI:29965"/>
        <dbReference type="ChEBI" id="CHEBI:57705"/>
        <dbReference type="ChEBI" id="CHEBI:58223"/>
        <dbReference type="ChEBI" id="CHEBI:167322"/>
    </reaction>
    <physiologicalReaction direction="left-to-right" evidence="11">
        <dbReference type="Rhea" id="RHEA:66633"/>
    </physiologicalReaction>
</comment>
<dbReference type="EMBL" id="AAHDPU010000036">
    <property type="protein sequence ID" value="EBU9274972.1"/>
    <property type="molecule type" value="Genomic_DNA"/>
</dbReference>
<dbReference type="AlphaFoldDB" id="A0A0J5EZL9"/>